<name>G0L8K3_ZOBGA</name>
<protein>
    <submittedName>
        <fullName evidence="1">Uncharacterized protein</fullName>
    </submittedName>
</protein>
<dbReference type="HOGENOM" id="CLU_2235581_0_0_10"/>
<evidence type="ECO:0000313" key="1">
    <source>
        <dbReference type="EMBL" id="CAZ97638.1"/>
    </source>
</evidence>
<accession>G0L8K3</accession>
<dbReference type="KEGG" id="zga:ZOBELLIA_3500"/>
<dbReference type="Proteomes" id="UP000008898">
    <property type="component" value="Chromosome"/>
</dbReference>
<dbReference type="EMBL" id="FP476056">
    <property type="protein sequence ID" value="CAZ97638.1"/>
    <property type="molecule type" value="Genomic_DNA"/>
</dbReference>
<reference evidence="1 2" key="2">
    <citation type="journal article" date="2012" name="Environ. Microbiol.">
        <title>Characterization of the first alginolytic operons in a marine bacterium: from their emergence in marine Flavobacteriia to their independent transfers to marine Proteobacteria and human gut Bacteroides.</title>
        <authorList>
            <person name="Thomas F."/>
            <person name="Barbeyron T."/>
            <person name="Tonon T."/>
            <person name="Genicot S."/>
            <person name="Czjzek M."/>
            <person name="Michel G."/>
        </authorList>
    </citation>
    <scope>NUCLEOTIDE SEQUENCE [LARGE SCALE GENOMIC DNA]</scope>
    <source>
        <strain evidence="2">DSM 12802 / CCUG 47099 / CIP 106680 / NCIMB 13871 / Dsij</strain>
    </source>
</reference>
<proteinExistence type="predicted"/>
<sequence length="105" mass="12062">MPKDSIPYVFFLDYRLISFTVLPINVRVGCYLKKHKVPFAYILCFHFILIKPKITAKSFFRRAPSIKVKLPVSIVLSIFNPVNSNISESTVKCTDFVSEGLMIIF</sequence>
<dbReference type="AlphaFoldDB" id="G0L8K3"/>
<keyword evidence="2" id="KW-1185">Reference proteome</keyword>
<dbReference type="STRING" id="63186.ZOBELLIA_3500"/>
<organism evidence="1 2">
    <name type="scientific">Zobellia galactanivorans (strain DSM 12802 / CCUG 47099 / CIP 106680 / NCIMB 13871 / Dsij)</name>
    <dbReference type="NCBI Taxonomy" id="63186"/>
    <lineage>
        <taxon>Bacteria</taxon>
        <taxon>Pseudomonadati</taxon>
        <taxon>Bacteroidota</taxon>
        <taxon>Flavobacteriia</taxon>
        <taxon>Flavobacteriales</taxon>
        <taxon>Flavobacteriaceae</taxon>
        <taxon>Zobellia</taxon>
    </lineage>
</organism>
<gene>
    <name evidence="1" type="ordered locus">zobellia_3500</name>
</gene>
<reference evidence="2" key="1">
    <citation type="submission" date="2009-07" db="EMBL/GenBank/DDBJ databases">
        <title>Complete genome sequence of Zobellia galactanivorans Dsij.</title>
        <authorList>
            <consortium name="Genoscope - CEA"/>
        </authorList>
    </citation>
    <scope>NUCLEOTIDE SEQUENCE [LARGE SCALE GENOMIC DNA]</scope>
    <source>
        <strain evidence="2">DSM 12802 / CCUG 47099 / CIP 106680 / NCIMB 13871 / Dsij</strain>
    </source>
</reference>
<evidence type="ECO:0000313" key="2">
    <source>
        <dbReference type="Proteomes" id="UP000008898"/>
    </source>
</evidence>